<evidence type="ECO:0000256" key="2">
    <source>
        <dbReference type="SAM" id="MobiDB-lite"/>
    </source>
</evidence>
<comment type="similarity">
    <text evidence="1">Belongs to the ATP-dependent AMP-binding enzyme family.</text>
</comment>
<dbReference type="InterPro" id="IPR020845">
    <property type="entry name" value="AMP-binding_CS"/>
</dbReference>
<accession>A0A4R5ATH5</accession>
<dbReference type="RefSeq" id="WP_132200518.1">
    <property type="nucleotide sequence ID" value="NZ_SMKY01000154.1"/>
</dbReference>
<dbReference type="SUPFAM" id="SSF56801">
    <property type="entry name" value="Acetyl-CoA synthetase-like"/>
    <property type="match status" value="1"/>
</dbReference>
<dbReference type="Proteomes" id="UP000295578">
    <property type="component" value="Unassembled WGS sequence"/>
</dbReference>
<feature type="domain" description="AMP-dependent synthetase/ligase" evidence="3">
    <location>
        <begin position="53"/>
        <end position="406"/>
    </location>
</feature>
<dbReference type="Gene3D" id="3.30.300.30">
    <property type="match status" value="1"/>
</dbReference>
<keyword evidence="5" id="KW-1185">Reference proteome</keyword>
<evidence type="ECO:0000313" key="5">
    <source>
        <dbReference type="Proteomes" id="UP000295578"/>
    </source>
</evidence>
<dbReference type="GO" id="GO:0005886">
    <property type="term" value="C:plasma membrane"/>
    <property type="evidence" value="ECO:0007669"/>
    <property type="project" value="TreeGrafter"/>
</dbReference>
<dbReference type="GO" id="GO:0070566">
    <property type="term" value="F:adenylyltransferase activity"/>
    <property type="evidence" value="ECO:0007669"/>
    <property type="project" value="TreeGrafter"/>
</dbReference>
<dbReference type="OrthoDB" id="3671040at2"/>
<evidence type="ECO:0000256" key="1">
    <source>
        <dbReference type="ARBA" id="ARBA00006432"/>
    </source>
</evidence>
<evidence type="ECO:0000313" key="4">
    <source>
        <dbReference type="EMBL" id="TDD75665.1"/>
    </source>
</evidence>
<gene>
    <name evidence="4" type="ORF">E1293_28220</name>
</gene>
<proteinExistence type="inferred from homology"/>
<sequence length="560" mass="58294">MTTDPLAAVLPPDSGGDAPLSGSPHPHGHASLEEIVRPFGTTGQGLTFIGRHSSARLSFAELAARAGTAAHRLRDAGMMPGDPVAMVVTNDLESVTAVLGTWMAGGTVVSLPPAPQRGLELYASTFGRIIASLGCRFLVGAEPGAESGAAVPLPPGGVVLDGRALAAPGDERRPPPDAAIPENALVQFTSGSIGAPKGVVIGRDALAGHLAVIAAAMGLEPEHDRVVSWLPLYHDMGLVAMFLTGLGSRVDISLSSPTVFAGRPASWLTTLSEQRATITAAPDFAYRLAASVPYEEGLDLSRMRVAVAGGERVLWQTLVEFHETAGPLGFAWEALSPSYGLAEGVVGTTCIPPGRGPVRGPGGHTSLGPPMAGMRVRIAPDTGDTDGAASEGAPIHIAGESLFSGYQTGTGFTPREGEWHDTGDSGFVHDGDLYVLGRRAEIITTGGRNVFAEDVEMIAHAAGGDRLRGCAAFRAPGARDRFAMYAEADRATAGSPDEALALARLIRAEVSRTLRTRLTFVRIVRRGTIPRTTSGKVRRAHCRDLYGSDALGRRTVAELA</sequence>
<dbReference type="InterPro" id="IPR045851">
    <property type="entry name" value="AMP-bd_C_sf"/>
</dbReference>
<dbReference type="InterPro" id="IPR000873">
    <property type="entry name" value="AMP-dep_synth/lig_dom"/>
</dbReference>
<dbReference type="PANTHER" id="PTHR22754">
    <property type="entry name" value="DISCO-INTERACTING PROTEIN 2 DIP2 -RELATED"/>
    <property type="match status" value="1"/>
</dbReference>
<name>A0A4R5ATH5_9ACTN</name>
<reference evidence="4 5" key="1">
    <citation type="submission" date="2019-03" db="EMBL/GenBank/DDBJ databases">
        <title>Draft genome sequences of novel Actinobacteria.</title>
        <authorList>
            <person name="Sahin N."/>
            <person name="Ay H."/>
            <person name="Saygin H."/>
        </authorList>
    </citation>
    <scope>NUCLEOTIDE SEQUENCE [LARGE SCALE GENOMIC DNA]</scope>
    <source>
        <strain evidence="4 5">DSM 45941</strain>
    </source>
</reference>
<dbReference type="Pfam" id="PF00501">
    <property type="entry name" value="AMP-binding"/>
    <property type="match status" value="1"/>
</dbReference>
<dbReference type="AlphaFoldDB" id="A0A4R5ATH5"/>
<dbReference type="PANTHER" id="PTHR22754:SF32">
    <property type="entry name" value="DISCO-INTERACTING PROTEIN 2"/>
    <property type="match status" value="1"/>
</dbReference>
<comment type="caution">
    <text evidence="4">The sequence shown here is derived from an EMBL/GenBank/DDBJ whole genome shotgun (WGS) entry which is preliminary data.</text>
</comment>
<dbReference type="EMBL" id="SMKY01000154">
    <property type="protein sequence ID" value="TDD75665.1"/>
    <property type="molecule type" value="Genomic_DNA"/>
</dbReference>
<feature type="region of interest" description="Disordered" evidence="2">
    <location>
        <begin position="1"/>
        <end position="30"/>
    </location>
</feature>
<dbReference type="Gene3D" id="3.40.50.12780">
    <property type="entry name" value="N-terminal domain of ligase-like"/>
    <property type="match status" value="1"/>
</dbReference>
<dbReference type="PROSITE" id="PS00455">
    <property type="entry name" value="AMP_BINDING"/>
    <property type="match status" value="1"/>
</dbReference>
<dbReference type="InterPro" id="IPR042099">
    <property type="entry name" value="ANL_N_sf"/>
</dbReference>
<dbReference type="GO" id="GO:0006633">
    <property type="term" value="P:fatty acid biosynthetic process"/>
    <property type="evidence" value="ECO:0007669"/>
    <property type="project" value="TreeGrafter"/>
</dbReference>
<evidence type="ECO:0000259" key="3">
    <source>
        <dbReference type="Pfam" id="PF00501"/>
    </source>
</evidence>
<protein>
    <recommendedName>
        <fullName evidence="3">AMP-dependent synthetase/ligase domain-containing protein</fullName>
    </recommendedName>
</protein>
<organism evidence="4 5">
    <name type="scientific">Actinomadura darangshiensis</name>
    <dbReference type="NCBI Taxonomy" id="705336"/>
    <lineage>
        <taxon>Bacteria</taxon>
        <taxon>Bacillati</taxon>
        <taxon>Actinomycetota</taxon>
        <taxon>Actinomycetes</taxon>
        <taxon>Streptosporangiales</taxon>
        <taxon>Thermomonosporaceae</taxon>
        <taxon>Actinomadura</taxon>
    </lineage>
</organism>